<feature type="compositionally biased region" description="Gly residues" evidence="1">
    <location>
        <begin position="332"/>
        <end position="343"/>
    </location>
</feature>
<feature type="compositionally biased region" description="Polar residues" evidence="1">
    <location>
        <begin position="221"/>
        <end position="239"/>
    </location>
</feature>
<dbReference type="AlphaFoldDB" id="A0AA39YG48"/>
<evidence type="ECO:0000313" key="3">
    <source>
        <dbReference type="Proteomes" id="UP001174936"/>
    </source>
</evidence>
<proteinExistence type="predicted"/>
<evidence type="ECO:0000313" key="2">
    <source>
        <dbReference type="EMBL" id="KAK0651250.1"/>
    </source>
</evidence>
<name>A0AA39YG48_9PEZI</name>
<organism evidence="2 3">
    <name type="scientific">Cercophora newfieldiana</name>
    <dbReference type="NCBI Taxonomy" id="92897"/>
    <lineage>
        <taxon>Eukaryota</taxon>
        <taxon>Fungi</taxon>
        <taxon>Dikarya</taxon>
        <taxon>Ascomycota</taxon>
        <taxon>Pezizomycotina</taxon>
        <taxon>Sordariomycetes</taxon>
        <taxon>Sordariomycetidae</taxon>
        <taxon>Sordariales</taxon>
        <taxon>Lasiosphaeriaceae</taxon>
        <taxon>Cercophora</taxon>
    </lineage>
</organism>
<feature type="compositionally biased region" description="Low complexity" evidence="1">
    <location>
        <begin position="375"/>
        <end position="385"/>
    </location>
</feature>
<protein>
    <submittedName>
        <fullName evidence="2">Uncharacterized protein</fullName>
    </submittedName>
</protein>
<accession>A0AA39YG48</accession>
<dbReference type="EMBL" id="JAULSV010000002">
    <property type="protein sequence ID" value="KAK0651250.1"/>
    <property type="molecule type" value="Genomic_DNA"/>
</dbReference>
<feature type="compositionally biased region" description="Low complexity" evidence="1">
    <location>
        <begin position="455"/>
        <end position="464"/>
    </location>
</feature>
<comment type="caution">
    <text evidence="2">The sequence shown here is derived from an EMBL/GenBank/DDBJ whole genome shotgun (WGS) entry which is preliminary data.</text>
</comment>
<feature type="compositionally biased region" description="Basic and acidic residues" evidence="1">
    <location>
        <begin position="124"/>
        <end position="148"/>
    </location>
</feature>
<sequence>MLTINKPVQYGYRSVHDLPTPPSTSRPSPPLIYQDSGHNKPSLAFAPAGSPHIQPMSASHRSLPPPVAMTSVQPPPGSGPSSQPPPVGQAPPPPPASQLQSYGQLPPAPPWQHEESMRTWLLAKTEEEKRKQEEEKTRQESFRLEQRRMEHDILRTSLAGGIPPPMVPVVFAGMGGGVLPQAALEWMQQYFAQSQQQQQQHPPALMPPGPIMPEHQRRDSQSQAYPHYSSSGVPSTPGSAQGPPYSSAYPGSPTRPRGQSMPGPLGGRPPQGNTSNLPAINTNVPPGQAGVASGTSHPGVSQQQPLQQQQQREEAQPSPSIYFHHWQPPTSQGGGGGGGGGRGSTDQPGTPSAIGESPRKRKAPGPQQPAPPPSSSQRFRSPPFSHSTGLSNPPPGRRRGHSRQRSDLGSYRARGRGAEGFTSQREASPMPPHPLGMGGGGGGFLREAGESSSSQQQQQQQQQQQHHHQQQQHQPPQQPQQQQQGPPLGRSGAHSVSSLLSDNPPSPRVPVSQFGAGAQQYGEGSGRNSPRSSEEKTRGGGSAATRAGDND</sequence>
<feature type="compositionally biased region" description="Low complexity" evidence="1">
    <location>
        <begin position="471"/>
        <end position="484"/>
    </location>
</feature>
<reference evidence="2" key="1">
    <citation type="submission" date="2023-06" db="EMBL/GenBank/DDBJ databases">
        <title>Genome-scale phylogeny and comparative genomics of the fungal order Sordariales.</title>
        <authorList>
            <consortium name="Lawrence Berkeley National Laboratory"/>
            <person name="Hensen N."/>
            <person name="Bonometti L."/>
            <person name="Westerberg I."/>
            <person name="Brannstrom I.O."/>
            <person name="Guillou S."/>
            <person name="Cros-Aarteil S."/>
            <person name="Calhoun S."/>
            <person name="Haridas S."/>
            <person name="Kuo A."/>
            <person name="Mondo S."/>
            <person name="Pangilinan J."/>
            <person name="Riley R."/>
            <person name="Labutti K."/>
            <person name="Andreopoulos B."/>
            <person name="Lipzen A."/>
            <person name="Chen C."/>
            <person name="Yanf M."/>
            <person name="Daum C."/>
            <person name="Ng V."/>
            <person name="Clum A."/>
            <person name="Steindorff A."/>
            <person name="Ohm R."/>
            <person name="Martin F."/>
            <person name="Silar P."/>
            <person name="Natvig D."/>
            <person name="Lalanne C."/>
            <person name="Gautier V."/>
            <person name="Ament-Velasquez S.L."/>
            <person name="Kruys A."/>
            <person name="Hutchinson M.I."/>
            <person name="Powell A.J."/>
            <person name="Barry K."/>
            <person name="Miller A.N."/>
            <person name="Grigoriev I.V."/>
            <person name="Debuchy R."/>
            <person name="Gladieux P."/>
            <person name="Thoren M.H."/>
            <person name="Johannesson H."/>
        </authorList>
    </citation>
    <scope>NUCLEOTIDE SEQUENCE</scope>
    <source>
        <strain evidence="2">SMH2532-1</strain>
    </source>
</reference>
<feature type="compositionally biased region" description="Pro residues" evidence="1">
    <location>
        <begin position="19"/>
        <end position="30"/>
    </location>
</feature>
<keyword evidence="3" id="KW-1185">Reference proteome</keyword>
<feature type="compositionally biased region" description="Polar residues" evidence="1">
    <location>
        <begin position="271"/>
        <end position="285"/>
    </location>
</feature>
<gene>
    <name evidence="2" type="ORF">B0T16DRAFT_321704</name>
</gene>
<feature type="compositionally biased region" description="Pro residues" evidence="1">
    <location>
        <begin position="63"/>
        <end position="96"/>
    </location>
</feature>
<feature type="compositionally biased region" description="Low complexity" evidence="1">
    <location>
        <begin position="192"/>
        <end position="203"/>
    </location>
</feature>
<feature type="region of interest" description="Disordered" evidence="1">
    <location>
        <begin position="1"/>
        <end position="148"/>
    </location>
</feature>
<evidence type="ECO:0000256" key="1">
    <source>
        <dbReference type="SAM" id="MobiDB-lite"/>
    </source>
</evidence>
<dbReference type="Proteomes" id="UP001174936">
    <property type="component" value="Unassembled WGS sequence"/>
</dbReference>
<feature type="compositionally biased region" description="Low complexity" evidence="1">
    <location>
        <begin position="242"/>
        <end position="252"/>
    </location>
</feature>
<feature type="compositionally biased region" description="Polar residues" evidence="1">
    <location>
        <begin position="494"/>
        <end position="503"/>
    </location>
</feature>
<feature type="compositionally biased region" description="Low complexity" evidence="1">
    <location>
        <begin position="301"/>
        <end position="320"/>
    </location>
</feature>
<feature type="region of interest" description="Disordered" evidence="1">
    <location>
        <begin position="192"/>
        <end position="551"/>
    </location>
</feature>